<sequence>MTAALRPARVSPLAPVLDAVAAMTGRYAVHGLAEGLYVTDRAGWTPATEIVHGYAFDDLLATAERRWNASPHVAAALAWKCYSYWTALPALLGFATARRVPLLEPEKVLIQYADHQPFLRAGLTDPDLAVLPTDPLATLDLPGVRVVRDEAALLDALRTSLIEAHLAPVVERLHKRTHLGARTLWGSLASGIAHGVSRAADVVPGSTLGVANTLLDGLDLGDLVDLAPRGAGRLEVRRRTCCLAFTLPGARICSGCVITTP</sequence>
<dbReference type="InterPro" id="IPR022770">
    <property type="entry name" value="IucA/IucC-like_C"/>
</dbReference>
<accession>A0A8J3X692</accession>
<dbReference type="EMBL" id="BOON01000052">
    <property type="protein sequence ID" value="GII25473.1"/>
    <property type="molecule type" value="Genomic_DNA"/>
</dbReference>
<protein>
    <recommendedName>
        <fullName evidence="1">Aerobactin siderophore biosynthesis IucA/IucC-like C-terminal domain-containing protein</fullName>
    </recommendedName>
</protein>
<evidence type="ECO:0000313" key="3">
    <source>
        <dbReference type="Proteomes" id="UP000599074"/>
    </source>
</evidence>
<keyword evidence="3" id="KW-1185">Reference proteome</keyword>
<reference evidence="2" key="1">
    <citation type="submission" date="2021-01" db="EMBL/GenBank/DDBJ databases">
        <title>Whole genome shotgun sequence of Planosporangium mesophilum NBRC 109066.</title>
        <authorList>
            <person name="Komaki H."/>
            <person name="Tamura T."/>
        </authorList>
    </citation>
    <scope>NUCLEOTIDE SEQUENCE</scope>
    <source>
        <strain evidence="2">NBRC 109066</strain>
    </source>
</reference>
<dbReference type="Proteomes" id="UP000599074">
    <property type="component" value="Unassembled WGS sequence"/>
</dbReference>
<dbReference type="AlphaFoldDB" id="A0A8J3X692"/>
<feature type="domain" description="Aerobactin siderophore biosynthesis IucA/IucC-like C-terminal" evidence="1">
    <location>
        <begin position="80"/>
        <end position="194"/>
    </location>
</feature>
<name>A0A8J3X692_9ACTN</name>
<dbReference type="GO" id="GO:0003824">
    <property type="term" value="F:catalytic activity"/>
    <property type="evidence" value="ECO:0007669"/>
    <property type="project" value="UniProtKB-ARBA"/>
</dbReference>
<gene>
    <name evidence="2" type="ORF">Pme01_50700</name>
</gene>
<dbReference type="Pfam" id="PF06276">
    <property type="entry name" value="FhuF"/>
    <property type="match status" value="1"/>
</dbReference>
<proteinExistence type="predicted"/>
<evidence type="ECO:0000313" key="2">
    <source>
        <dbReference type="EMBL" id="GII25473.1"/>
    </source>
</evidence>
<organism evidence="2 3">
    <name type="scientific">Planosporangium mesophilum</name>
    <dbReference type="NCBI Taxonomy" id="689768"/>
    <lineage>
        <taxon>Bacteria</taxon>
        <taxon>Bacillati</taxon>
        <taxon>Actinomycetota</taxon>
        <taxon>Actinomycetes</taxon>
        <taxon>Micromonosporales</taxon>
        <taxon>Micromonosporaceae</taxon>
        <taxon>Planosporangium</taxon>
    </lineage>
</organism>
<evidence type="ECO:0000259" key="1">
    <source>
        <dbReference type="Pfam" id="PF06276"/>
    </source>
</evidence>
<comment type="caution">
    <text evidence="2">The sequence shown here is derived from an EMBL/GenBank/DDBJ whole genome shotgun (WGS) entry which is preliminary data.</text>
</comment>